<proteinExistence type="predicted"/>
<dbReference type="Pfam" id="PF00004">
    <property type="entry name" value="AAA"/>
    <property type="match status" value="1"/>
</dbReference>
<dbReference type="GO" id="GO:0005524">
    <property type="term" value="F:ATP binding"/>
    <property type="evidence" value="ECO:0007669"/>
    <property type="project" value="InterPro"/>
</dbReference>
<dbReference type="InterPro" id="IPR003959">
    <property type="entry name" value="ATPase_AAA_core"/>
</dbReference>
<evidence type="ECO:0000313" key="3">
    <source>
        <dbReference type="Proteomes" id="UP000239462"/>
    </source>
</evidence>
<evidence type="ECO:0000259" key="1">
    <source>
        <dbReference type="Pfam" id="PF00004"/>
    </source>
</evidence>
<dbReference type="Proteomes" id="UP000239462">
    <property type="component" value="Chromosome"/>
</dbReference>
<gene>
    <name evidence="2" type="ORF">MMJJ_02310</name>
</gene>
<reference evidence="3" key="1">
    <citation type="journal article" date="2018" name="Genome Announc.">
        <title>Complete Genome Sequence of the Methanococcus maripaludis Type Strain JJ (DSM 2067), a Model for Selenoprotein Synthesis in Archaea.</title>
        <authorList>
            <person name="Poehlein A."/>
            <person name="Heym D."/>
            <person name="Quitzke V."/>
            <person name="Fersch J."/>
            <person name="Daniel R."/>
            <person name="Rother M."/>
        </authorList>
    </citation>
    <scope>NUCLEOTIDE SEQUENCE [LARGE SCALE GENOMIC DNA]</scope>
    <source>
        <strain evidence="3">DSM 2067</strain>
    </source>
</reference>
<accession>A0A2L1C8W5</accession>
<organism evidence="2 3">
    <name type="scientific">Methanococcus maripaludis</name>
    <name type="common">Methanococcus deltae</name>
    <dbReference type="NCBI Taxonomy" id="39152"/>
    <lineage>
        <taxon>Archaea</taxon>
        <taxon>Methanobacteriati</taxon>
        <taxon>Methanobacteriota</taxon>
        <taxon>Methanomada group</taxon>
        <taxon>Methanococci</taxon>
        <taxon>Methanococcales</taxon>
        <taxon>Methanococcaceae</taxon>
        <taxon>Methanococcus</taxon>
    </lineage>
</organism>
<dbReference type="SUPFAM" id="SSF52540">
    <property type="entry name" value="P-loop containing nucleoside triphosphate hydrolases"/>
    <property type="match status" value="1"/>
</dbReference>
<dbReference type="KEGG" id="mmad:MMJJ_02310"/>
<evidence type="ECO:0000313" key="2">
    <source>
        <dbReference type="EMBL" id="AVB75650.1"/>
    </source>
</evidence>
<dbReference type="Gene3D" id="3.40.50.300">
    <property type="entry name" value="P-loop containing nucleotide triphosphate hydrolases"/>
    <property type="match status" value="1"/>
</dbReference>
<feature type="domain" description="ATPase AAA-type core" evidence="1">
    <location>
        <begin position="34"/>
        <end position="156"/>
    </location>
</feature>
<dbReference type="GO" id="GO:0016887">
    <property type="term" value="F:ATP hydrolysis activity"/>
    <property type="evidence" value="ECO:0007669"/>
    <property type="project" value="InterPro"/>
</dbReference>
<name>A0A2L1C8W5_METMI</name>
<dbReference type="InterPro" id="IPR027417">
    <property type="entry name" value="P-loop_NTPase"/>
</dbReference>
<sequence>MLRKNEYDYWGLGAIVKSLAFSKLRNNFDFHIAVTGIEGSGKSALAIALARFMDRSFNQNMNERMYFSNEALPDYLDLLNENVEKIENGFEGGTTVIFDETQNIFNRRNAPTKENKALLEVIRTQRMAKMCCIYATPNVLELENFLSNRMDVILFCSSDKKKVYGVTDTITYDGKVYNGSKNLLFQEMKNLDPRTLKMSPENIMALCMDGKFRFDFGGKTVYDDYIYNKYSFIKAKKTSEFFNNTKEKINKNKPIREEEKESKYQMLNLSIKKLTELENDYIPQHLEKIEDEMFEDDFISQKAIANWLDVGDGAVSKKIDRKKIEKVAYQGKKYIKVKYLRDLI</sequence>
<dbReference type="EMBL" id="CP026606">
    <property type="protein sequence ID" value="AVB75650.1"/>
    <property type="molecule type" value="Genomic_DNA"/>
</dbReference>
<dbReference type="AlphaFoldDB" id="A0A2L1C8W5"/>
<protein>
    <submittedName>
        <fullName evidence="2">ATPase family</fullName>
    </submittedName>
</protein>